<dbReference type="EMBL" id="JBHSON010000083">
    <property type="protein sequence ID" value="MFC5752243.1"/>
    <property type="molecule type" value="Genomic_DNA"/>
</dbReference>
<comment type="caution">
    <text evidence="2">The sequence shown here is derived from an EMBL/GenBank/DDBJ whole genome shotgun (WGS) entry which is preliminary data.</text>
</comment>
<sequence>MSRSASRVVVADETARGDAPAPRVRAASGMRAASGVRAVAAPFVAAGPSGVAVRDRFRA</sequence>
<evidence type="ECO:0000313" key="3">
    <source>
        <dbReference type="Proteomes" id="UP001596074"/>
    </source>
</evidence>
<dbReference type="Proteomes" id="UP001596074">
    <property type="component" value="Unassembled WGS sequence"/>
</dbReference>
<gene>
    <name evidence="2" type="ORF">ACFPZN_42090</name>
</gene>
<organism evidence="2 3">
    <name type="scientific">Actinomadura rugatobispora</name>
    <dbReference type="NCBI Taxonomy" id="1994"/>
    <lineage>
        <taxon>Bacteria</taxon>
        <taxon>Bacillati</taxon>
        <taxon>Actinomycetota</taxon>
        <taxon>Actinomycetes</taxon>
        <taxon>Streptosporangiales</taxon>
        <taxon>Thermomonosporaceae</taxon>
        <taxon>Actinomadura</taxon>
    </lineage>
</organism>
<accession>A0ABW1AD96</accession>
<evidence type="ECO:0000313" key="2">
    <source>
        <dbReference type="EMBL" id="MFC5752243.1"/>
    </source>
</evidence>
<dbReference type="RefSeq" id="WP_378288205.1">
    <property type="nucleotide sequence ID" value="NZ_JBHSON010000083.1"/>
</dbReference>
<name>A0ABW1AD96_9ACTN</name>
<keyword evidence="3" id="KW-1185">Reference proteome</keyword>
<protein>
    <submittedName>
        <fullName evidence="2">Uncharacterized protein</fullName>
    </submittedName>
</protein>
<evidence type="ECO:0000256" key="1">
    <source>
        <dbReference type="SAM" id="MobiDB-lite"/>
    </source>
</evidence>
<reference evidence="3" key="1">
    <citation type="journal article" date="2019" name="Int. J. Syst. Evol. Microbiol.">
        <title>The Global Catalogue of Microorganisms (GCM) 10K type strain sequencing project: providing services to taxonomists for standard genome sequencing and annotation.</title>
        <authorList>
            <consortium name="The Broad Institute Genomics Platform"/>
            <consortium name="The Broad Institute Genome Sequencing Center for Infectious Disease"/>
            <person name="Wu L."/>
            <person name="Ma J."/>
        </authorList>
    </citation>
    <scope>NUCLEOTIDE SEQUENCE [LARGE SCALE GENOMIC DNA]</scope>
    <source>
        <strain evidence="3">KCTC 42087</strain>
    </source>
</reference>
<feature type="region of interest" description="Disordered" evidence="1">
    <location>
        <begin position="1"/>
        <end position="23"/>
    </location>
</feature>
<proteinExistence type="predicted"/>